<feature type="signal peptide" evidence="2">
    <location>
        <begin position="1"/>
        <end position="29"/>
    </location>
</feature>
<proteinExistence type="predicted"/>
<feature type="compositionally biased region" description="Basic and acidic residues" evidence="1">
    <location>
        <begin position="226"/>
        <end position="241"/>
    </location>
</feature>
<organism evidence="3 4">
    <name type="scientific">Streptomyces fragilis</name>
    <dbReference type="NCBI Taxonomy" id="67301"/>
    <lineage>
        <taxon>Bacteria</taxon>
        <taxon>Bacillati</taxon>
        <taxon>Actinomycetota</taxon>
        <taxon>Actinomycetes</taxon>
        <taxon>Kitasatosporales</taxon>
        <taxon>Streptomycetaceae</taxon>
        <taxon>Streptomyces</taxon>
    </lineage>
</organism>
<evidence type="ECO:0000256" key="2">
    <source>
        <dbReference type="SAM" id="SignalP"/>
    </source>
</evidence>
<sequence>MTPIPQRRTRMAARVAAVCALALATTGLAGCGSDPDEGTNGVGKLEPAQIRARAMKAAGSAGSVHLAGTVITKDGGVELDMELSEGGGRGEVTSGGTTFGLLRIGETLYLQAGADFWNQAAGGDGEGVEGTTAEKLDGKYVKVPEKDPAYKRFSGFTDMDTLLDGLLALDGKLAKDDYHEVGEVRTIRLKVDDGAGGRMDVSLQGTAYPVRVERPGGGGTLRFTDWDKRIDLGEPPKDKQVDYGQDLPET</sequence>
<accession>A0ABV2YPL0</accession>
<dbReference type="Proteomes" id="UP001550850">
    <property type="component" value="Unassembled WGS sequence"/>
</dbReference>
<evidence type="ECO:0008006" key="5">
    <source>
        <dbReference type="Google" id="ProtNLM"/>
    </source>
</evidence>
<comment type="caution">
    <text evidence="3">The sequence shown here is derived from an EMBL/GenBank/DDBJ whole genome shotgun (WGS) entry which is preliminary data.</text>
</comment>
<evidence type="ECO:0000256" key="1">
    <source>
        <dbReference type="SAM" id="MobiDB-lite"/>
    </source>
</evidence>
<feature type="region of interest" description="Disordered" evidence="1">
    <location>
        <begin position="226"/>
        <end position="250"/>
    </location>
</feature>
<dbReference type="PROSITE" id="PS51257">
    <property type="entry name" value="PROKAR_LIPOPROTEIN"/>
    <property type="match status" value="1"/>
</dbReference>
<keyword evidence="4" id="KW-1185">Reference proteome</keyword>
<dbReference type="RefSeq" id="WP_174721591.1">
    <property type="nucleotide sequence ID" value="NZ_BEVZ01000004.1"/>
</dbReference>
<keyword evidence="2" id="KW-0732">Signal</keyword>
<protein>
    <recommendedName>
        <fullName evidence="5">Lipoprotein</fullName>
    </recommendedName>
</protein>
<gene>
    <name evidence="3" type="ORF">AB0E65_26215</name>
</gene>
<feature type="chain" id="PRO_5045532522" description="Lipoprotein" evidence="2">
    <location>
        <begin position="30"/>
        <end position="250"/>
    </location>
</feature>
<evidence type="ECO:0000313" key="3">
    <source>
        <dbReference type="EMBL" id="MEU3557675.1"/>
    </source>
</evidence>
<dbReference type="EMBL" id="JBEZUR010000065">
    <property type="protein sequence ID" value="MEU3557675.1"/>
    <property type="molecule type" value="Genomic_DNA"/>
</dbReference>
<reference evidence="3 4" key="1">
    <citation type="submission" date="2024-06" db="EMBL/GenBank/DDBJ databases">
        <title>The Natural Products Discovery Center: Release of the First 8490 Sequenced Strains for Exploring Actinobacteria Biosynthetic Diversity.</title>
        <authorList>
            <person name="Kalkreuter E."/>
            <person name="Kautsar S.A."/>
            <person name="Yang D."/>
            <person name="Bader C.D."/>
            <person name="Teijaro C.N."/>
            <person name="Fluegel L."/>
            <person name="Davis C.M."/>
            <person name="Simpson J.R."/>
            <person name="Lauterbach L."/>
            <person name="Steele A.D."/>
            <person name="Gui C."/>
            <person name="Meng S."/>
            <person name="Li G."/>
            <person name="Viehrig K."/>
            <person name="Ye F."/>
            <person name="Su P."/>
            <person name="Kiefer A.F."/>
            <person name="Nichols A."/>
            <person name="Cepeda A.J."/>
            <person name="Yan W."/>
            <person name="Fan B."/>
            <person name="Jiang Y."/>
            <person name="Adhikari A."/>
            <person name="Zheng C.-J."/>
            <person name="Schuster L."/>
            <person name="Cowan T.M."/>
            <person name="Smanski M.J."/>
            <person name="Chevrette M.G."/>
            <person name="De Carvalho L.P.S."/>
            <person name="Shen B."/>
        </authorList>
    </citation>
    <scope>NUCLEOTIDE SEQUENCE [LARGE SCALE GENOMIC DNA]</scope>
    <source>
        <strain evidence="3 4">NPDC038104</strain>
    </source>
</reference>
<evidence type="ECO:0000313" key="4">
    <source>
        <dbReference type="Proteomes" id="UP001550850"/>
    </source>
</evidence>
<name>A0ABV2YPL0_9ACTN</name>